<gene>
    <name evidence="14" type="ORF">Lysil_0395</name>
</gene>
<dbReference type="AlphaFoldDB" id="A0A2K1Q149"/>
<keyword evidence="10 13" id="KW-1133">Transmembrane helix</keyword>
<keyword evidence="15" id="KW-1185">Reference proteome</keyword>
<dbReference type="GO" id="GO:0022857">
    <property type="term" value="F:transmembrane transporter activity"/>
    <property type="evidence" value="ECO:0007669"/>
    <property type="project" value="InterPro"/>
</dbReference>
<dbReference type="Proteomes" id="UP000236220">
    <property type="component" value="Unassembled WGS sequence"/>
</dbReference>
<evidence type="ECO:0000256" key="9">
    <source>
        <dbReference type="ARBA" id="ARBA00022927"/>
    </source>
</evidence>
<keyword evidence="8 12" id="KW-0812">Transmembrane</keyword>
<dbReference type="RefSeq" id="WP_103073902.1">
    <property type="nucleotide sequence ID" value="NZ_NPZB01000001.1"/>
</dbReference>
<dbReference type="PANTHER" id="PTHR30558:SF12">
    <property type="entry name" value="BIOPOLYMER TRANSPORT PROTEIN EXBD"/>
    <property type="match status" value="1"/>
</dbReference>
<keyword evidence="6" id="KW-1003">Cell membrane</keyword>
<accession>A0A2K1Q149</accession>
<keyword evidence="7" id="KW-0997">Cell inner membrane</keyword>
<organism evidence="14 15">
    <name type="scientific">Solilutibacter silvestris</name>
    <dbReference type="NCBI Taxonomy" id="1645665"/>
    <lineage>
        <taxon>Bacteria</taxon>
        <taxon>Pseudomonadati</taxon>
        <taxon>Pseudomonadota</taxon>
        <taxon>Gammaproteobacteria</taxon>
        <taxon>Lysobacterales</taxon>
        <taxon>Lysobacteraceae</taxon>
        <taxon>Solilutibacter</taxon>
    </lineage>
</organism>
<keyword evidence="9 12" id="KW-0653">Protein transport</keyword>
<dbReference type="InterPro" id="IPR003400">
    <property type="entry name" value="ExbD"/>
</dbReference>
<evidence type="ECO:0000313" key="15">
    <source>
        <dbReference type="Proteomes" id="UP000236220"/>
    </source>
</evidence>
<evidence type="ECO:0000256" key="8">
    <source>
        <dbReference type="ARBA" id="ARBA00022692"/>
    </source>
</evidence>
<evidence type="ECO:0000256" key="7">
    <source>
        <dbReference type="ARBA" id="ARBA00022519"/>
    </source>
</evidence>
<evidence type="ECO:0000256" key="1">
    <source>
        <dbReference type="ARBA" id="ARBA00003540"/>
    </source>
</evidence>
<dbReference type="OrthoDB" id="9798629at2"/>
<comment type="function">
    <text evidence="1">Involved in the TonB-dependent energy-dependent transport of various receptor-bound substrates.</text>
</comment>
<evidence type="ECO:0000313" key="14">
    <source>
        <dbReference type="EMBL" id="PNS08766.1"/>
    </source>
</evidence>
<dbReference type="EMBL" id="NPZB01000001">
    <property type="protein sequence ID" value="PNS08766.1"/>
    <property type="molecule type" value="Genomic_DNA"/>
</dbReference>
<reference evidence="14 15" key="1">
    <citation type="submission" date="2017-08" db="EMBL/GenBank/DDBJ databases">
        <title>Lysobacter sylvestris genome.</title>
        <authorList>
            <person name="Zhang D.-C."/>
            <person name="Albuquerque L."/>
            <person name="Franca L."/>
            <person name="Froufe H.J.C."/>
            <person name="Barroso C."/>
            <person name="Egas C."/>
            <person name="Da Costa M."/>
            <person name="Margesin R."/>
        </authorList>
    </citation>
    <scope>NUCLEOTIDE SEQUENCE [LARGE SCALE GENOMIC DNA]</scope>
    <source>
        <strain evidence="14 15">AM20-91</strain>
    </source>
</reference>
<dbReference type="GO" id="GO:0015031">
    <property type="term" value="P:protein transport"/>
    <property type="evidence" value="ECO:0007669"/>
    <property type="project" value="UniProtKB-KW"/>
</dbReference>
<protein>
    <submittedName>
        <fullName evidence="14">Biopolymer transport protein</fullName>
    </submittedName>
</protein>
<comment type="subcellular location">
    <subcellularLocation>
        <location evidence="2">Cell inner membrane</location>
        <topology evidence="2">Single-pass type II membrane protein</topology>
    </subcellularLocation>
    <subcellularLocation>
        <location evidence="12">Cell membrane</location>
        <topology evidence="12">Single-pass type II membrane protein</topology>
    </subcellularLocation>
</comment>
<evidence type="ECO:0000256" key="4">
    <source>
        <dbReference type="ARBA" id="ARBA00011471"/>
    </source>
</evidence>
<dbReference type="Pfam" id="PF02472">
    <property type="entry name" value="ExbD"/>
    <property type="match status" value="1"/>
</dbReference>
<comment type="similarity">
    <text evidence="3 12">Belongs to the ExbD/TolR family.</text>
</comment>
<comment type="subunit">
    <text evidence="4">The accessory proteins ExbB and ExbD seem to form a complex with TonB.</text>
</comment>
<evidence type="ECO:0000256" key="6">
    <source>
        <dbReference type="ARBA" id="ARBA00022475"/>
    </source>
</evidence>
<evidence type="ECO:0000256" key="13">
    <source>
        <dbReference type="SAM" id="Phobius"/>
    </source>
</evidence>
<comment type="caution">
    <text evidence="14">The sequence shown here is derived from an EMBL/GenBank/DDBJ whole genome shotgun (WGS) entry which is preliminary data.</text>
</comment>
<dbReference type="PANTHER" id="PTHR30558">
    <property type="entry name" value="EXBD MEMBRANE COMPONENT OF PMF-DRIVEN MACROMOLECULE IMPORT SYSTEM"/>
    <property type="match status" value="1"/>
</dbReference>
<evidence type="ECO:0000256" key="3">
    <source>
        <dbReference type="ARBA" id="ARBA00005811"/>
    </source>
</evidence>
<keyword evidence="5 12" id="KW-0813">Transport</keyword>
<dbReference type="Gene3D" id="3.30.420.270">
    <property type="match status" value="1"/>
</dbReference>
<evidence type="ECO:0000256" key="2">
    <source>
        <dbReference type="ARBA" id="ARBA00004249"/>
    </source>
</evidence>
<dbReference type="GO" id="GO:0005886">
    <property type="term" value="C:plasma membrane"/>
    <property type="evidence" value="ECO:0007669"/>
    <property type="project" value="UniProtKB-SubCell"/>
</dbReference>
<evidence type="ECO:0000256" key="12">
    <source>
        <dbReference type="RuleBase" id="RU003879"/>
    </source>
</evidence>
<evidence type="ECO:0000256" key="5">
    <source>
        <dbReference type="ARBA" id="ARBA00022448"/>
    </source>
</evidence>
<name>A0A2K1Q149_9GAMM</name>
<evidence type="ECO:0000256" key="11">
    <source>
        <dbReference type="ARBA" id="ARBA00023136"/>
    </source>
</evidence>
<feature type="transmembrane region" description="Helical" evidence="13">
    <location>
        <begin position="20"/>
        <end position="39"/>
    </location>
</feature>
<proteinExistence type="inferred from homology"/>
<keyword evidence="11 13" id="KW-0472">Membrane</keyword>
<evidence type="ECO:0000256" key="10">
    <source>
        <dbReference type="ARBA" id="ARBA00022989"/>
    </source>
</evidence>
<sequence length="144" mass="15665">MAFSTGNSSGGPMAEINVTPLVDVMLVLLIIFMITTPLMNHKTKVELPRVTLAPTSHVDEKTAPVTLSVKDGGQLFLDDQLMSEGGLQDRLAVIAQRKPQPLLNIRADRDTKMQILKKMTAIATQAGMLNVGYVTIRPKPGDQK</sequence>